<protein>
    <submittedName>
        <fullName evidence="2">Putative secreted protein</fullName>
    </submittedName>
</protein>
<proteinExistence type="predicted"/>
<reference evidence="2" key="1">
    <citation type="submission" date="2018-01" db="EMBL/GenBank/DDBJ databases">
        <title>An insight into the sialome of Amazonian anophelines.</title>
        <authorList>
            <person name="Ribeiro J.M."/>
            <person name="Scarpassa V."/>
            <person name="Calvo E."/>
        </authorList>
    </citation>
    <scope>NUCLEOTIDE SEQUENCE</scope>
</reference>
<sequence>MLFLLQFSCHLLLLLSRSCSTSIGRTFRLLRLSSWMVRLRTSHQPLDQTHTLFLVQSSRNSCILFLYC</sequence>
<evidence type="ECO:0000256" key="1">
    <source>
        <dbReference type="SAM" id="SignalP"/>
    </source>
</evidence>
<feature type="chain" id="PRO_5014617342" evidence="1">
    <location>
        <begin position="21"/>
        <end position="68"/>
    </location>
</feature>
<accession>A0A2M4D2S1</accession>
<evidence type="ECO:0000313" key="2">
    <source>
        <dbReference type="EMBL" id="MBW71836.1"/>
    </source>
</evidence>
<keyword evidence="1" id="KW-0732">Signal</keyword>
<organism evidence="2">
    <name type="scientific">Anopheles darlingi</name>
    <name type="common">Mosquito</name>
    <dbReference type="NCBI Taxonomy" id="43151"/>
    <lineage>
        <taxon>Eukaryota</taxon>
        <taxon>Metazoa</taxon>
        <taxon>Ecdysozoa</taxon>
        <taxon>Arthropoda</taxon>
        <taxon>Hexapoda</taxon>
        <taxon>Insecta</taxon>
        <taxon>Pterygota</taxon>
        <taxon>Neoptera</taxon>
        <taxon>Endopterygota</taxon>
        <taxon>Diptera</taxon>
        <taxon>Nematocera</taxon>
        <taxon>Culicoidea</taxon>
        <taxon>Culicidae</taxon>
        <taxon>Anophelinae</taxon>
        <taxon>Anopheles</taxon>
    </lineage>
</organism>
<dbReference type="AlphaFoldDB" id="A0A2M4D2S1"/>
<name>A0A2M4D2S1_ANODA</name>
<dbReference type="EMBL" id="GGFL01007658">
    <property type="protein sequence ID" value="MBW71836.1"/>
    <property type="molecule type" value="Transcribed_RNA"/>
</dbReference>
<feature type="signal peptide" evidence="1">
    <location>
        <begin position="1"/>
        <end position="20"/>
    </location>
</feature>